<evidence type="ECO:0000313" key="3">
    <source>
        <dbReference type="Proteomes" id="UP000195667"/>
    </source>
</evidence>
<dbReference type="CDD" id="cd16936">
    <property type="entry name" value="HATPase_RsbW-like"/>
    <property type="match status" value="1"/>
</dbReference>
<evidence type="ECO:0000259" key="1">
    <source>
        <dbReference type="Pfam" id="PF13581"/>
    </source>
</evidence>
<dbReference type="SUPFAM" id="SSF55874">
    <property type="entry name" value="ATPase domain of HSP90 chaperone/DNA topoisomerase II/histidine kinase"/>
    <property type="match status" value="1"/>
</dbReference>
<feature type="domain" description="Histidine kinase/HSP90-like ATPase" evidence="1">
    <location>
        <begin position="6"/>
        <end position="129"/>
    </location>
</feature>
<accession>A0A1R4H876</accession>
<dbReference type="RefSeq" id="WP_087143399.1">
    <property type="nucleotide sequence ID" value="NZ_FUKI01000103.1"/>
</dbReference>
<protein>
    <submittedName>
        <fullName evidence="2">Putative anti-sigma regulatory factor, serine/threonine protein kinase</fullName>
    </submittedName>
</protein>
<dbReference type="Pfam" id="PF13581">
    <property type="entry name" value="HATPase_c_2"/>
    <property type="match status" value="1"/>
</dbReference>
<proteinExistence type="predicted"/>
<keyword evidence="2" id="KW-0723">Serine/threonine-protein kinase</keyword>
<dbReference type="AlphaFoldDB" id="A0A1R4H876"/>
<dbReference type="OrthoDB" id="5624604at2"/>
<dbReference type="EMBL" id="FUKI01000103">
    <property type="protein sequence ID" value="SJM92444.1"/>
    <property type="molecule type" value="Genomic_DNA"/>
</dbReference>
<keyword evidence="2" id="KW-0808">Transferase</keyword>
<dbReference type="Proteomes" id="UP000195667">
    <property type="component" value="Unassembled WGS sequence"/>
</dbReference>
<organism evidence="2 3">
    <name type="scientific">Crenothrix polyspora</name>
    <dbReference type="NCBI Taxonomy" id="360316"/>
    <lineage>
        <taxon>Bacteria</taxon>
        <taxon>Pseudomonadati</taxon>
        <taxon>Pseudomonadota</taxon>
        <taxon>Gammaproteobacteria</taxon>
        <taxon>Methylococcales</taxon>
        <taxon>Crenotrichaceae</taxon>
        <taxon>Crenothrix</taxon>
    </lineage>
</organism>
<keyword evidence="2" id="KW-0418">Kinase</keyword>
<dbReference type="GO" id="GO:0004674">
    <property type="term" value="F:protein serine/threonine kinase activity"/>
    <property type="evidence" value="ECO:0007669"/>
    <property type="project" value="UniProtKB-KW"/>
</dbReference>
<name>A0A1R4H876_9GAMM</name>
<keyword evidence="3" id="KW-1185">Reference proteome</keyword>
<reference evidence="3" key="1">
    <citation type="submission" date="2017-02" db="EMBL/GenBank/DDBJ databases">
        <authorList>
            <person name="Daims H."/>
        </authorList>
    </citation>
    <scope>NUCLEOTIDE SEQUENCE [LARGE SCALE GENOMIC DNA]</scope>
</reference>
<evidence type="ECO:0000313" key="2">
    <source>
        <dbReference type="EMBL" id="SJM92444.1"/>
    </source>
</evidence>
<dbReference type="Gene3D" id="3.30.565.10">
    <property type="entry name" value="Histidine kinase-like ATPase, C-terminal domain"/>
    <property type="match status" value="1"/>
</dbReference>
<sequence>MLTVDSNLENIQLISNYVKEIAKDCFNIAQLMEIEQAVIEAVNNCVKHAYGYSDQHPITIQCNLLDNNLLIEIIDEGKPFDVRCLDELNADFDFDPLDIANLPESGLGLKIIKIYMDKVSYHREDNKNRWLFKKKFLSH</sequence>
<dbReference type="InterPro" id="IPR036890">
    <property type="entry name" value="HATPase_C_sf"/>
</dbReference>
<gene>
    <name evidence="2" type="ORF">CRENPOLYSF1_290007</name>
</gene>
<dbReference type="InterPro" id="IPR003594">
    <property type="entry name" value="HATPase_dom"/>
</dbReference>